<proteinExistence type="predicted"/>
<keyword evidence="2" id="KW-1185">Reference proteome</keyword>
<evidence type="ECO:0008006" key="3">
    <source>
        <dbReference type="Google" id="ProtNLM"/>
    </source>
</evidence>
<sequence length="94" mass="10320">MLATAHHSAITNPNSLSACSRVFIMVRQTTCMSPIDGRTDPVLTTKQAAEYVGLRPQTMRLLKHAGEGSVVLKHGRLNACYPADLDAWLKERLS</sequence>
<dbReference type="EMBL" id="JYIU01000039">
    <property type="protein sequence ID" value="KJL22367.1"/>
    <property type="molecule type" value="Genomic_DNA"/>
</dbReference>
<reference evidence="1 2" key="1">
    <citation type="submission" date="2015-02" db="EMBL/GenBank/DDBJ databases">
        <title>Draft genome sequences of ten Microbacterium spp. with emphasis on heavy metal contaminated environments.</title>
        <authorList>
            <person name="Corretto E."/>
        </authorList>
    </citation>
    <scope>NUCLEOTIDE SEQUENCE [LARGE SCALE GENOMIC DNA]</scope>
    <source>
        <strain evidence="1 2">DSM 12966</strain>
    </source>
</reference>
<dbReference type="RefSeq" id="WP_156149283.1">
    <property type="nucleotide sequence ID" value="NZ_CP031425.1"/>
</dbReference>
<dbReference type="GeneID" id="94445392"/>
<name>A0A0F0KN93_9MICO</name>
<accession>A0A0F0KN93</accession>
<protein>
    <recommendedName>
        <fullName evidence="3">Helix-turn-helix domain-containing protein</fullName>
    </recommendedName>
</protein>
<dbReference type="PATRIC" id="fig|104336.4.peg.1522"/>
<organism evidence="1 2">
    <name type="scientific">Microbacterium foliorum</name>
    <dbReference type="NCBI Taxonomy" id="104336"/>
    <lineage>
        <taxon>Bacteria</taxon>
        <taxon>Bacillati</taxon>
        <taxon>Actinomycetota</taxon>
        <taxon>Actinomycetes</taxon>
        <taxon>Micrococcales</taxon>
        <taxon>Microbacteriaceae</taxon>
        <taxon>Microbacterium</taxon>
    </lineage>
</organism>
<evidence type="ECO:0000313" key="1">
    <source>
        <dbReference type="EMBL" id="KJL22367.1"/>
    </source>
</evidence>
<gene>
    <name evidence="1" type="ORF">RN50_01485</name>
</gene>
<evidence type="ECO:0000313" key="2">
    <source>
        <dbReference type="Proteomes" id="UP000033572"/>
    </source>
</evidence>
<comment type="caution">
    <text evidence="1">The sequence shown here is derived from an EMBL/GenBank/DDBJ whole genome shotgun (WGS) entry which is preliminary data.</text>
</comment>
<dbReference type="Proteomes" id="UP000033572">
    <property type="component" value="Unassembled WGS sequence"/>
</dbReference>
<dbReference type="AlphaFoldDB" id="A0A0F0KN93"/>